<dbReference type="GO" id="GO:0048039">
    <property type="term" value="F:ubiquinone binding"/>
    <property type="evidence" value="ECO:0007669"/>
    <property type="project" value="TreeGrafter"/>
</dbReference>
<feature type="transmembrane region" description="Helical" evidence="16">
    <location>
        <begin position="357"/>
        <end position="380"/>
    </location>
</feature>
<keyword evidence="13 16" id="KW-0496">Mitochondrion</keyword>
<organism evidence="18">
    <name type="scientific">Camaenella platyodon</name>
    <dbReference type="NCBI Taxonomy" id="2566149"/>
    <lineage>
        <taxon>Eukaryota</taxon>
        <taxon>Metazoa</taxon>
        <taxon>Spiralia</taxon>
        <taxon>Lophotrochozoa</taxon>
        <taxon>Mollusca</taxon>
        <taxon>Gastropoda</taxon>
        <taxon>Heterobranchia</taxon>
        <taxon>Euthyneura</taxon>
        <taxon>Panpulmonata</taxon>
        <taxon>Eupulmonata</taxon>
        <taxon>Stylommatophora</taxon>
        <taxon>Helicina</taxon>
        <taxon>Camaenoidea</taxon>
        <taxon>Camaenidae</taxon>
        <taxon>Camaenella</taxon>
    </lineage>
</organism>
<evidence type="ECO:0000256" key="3">
    <source>
        <dbReference type="ARBA" id="ARBA00012944"/>
    </source>
</evidence>
<name>A0A4D6SX99_9EUPU</name>
<feature type="transmembrane region" description="Helical" evidence="16">
    <location>
        <begin position="288"/>
        <end position="305"/>
    </location>
</feature>
<dbReference type="Pfam" id="PF00361">
    <property type="entry name" value="Proton_antipo_M"/>
    <property type="match status" value="1"/>
</dbReference>
<keyword evidence="10 16" id="KW-1133">Transmembrane helix</keyword>
<keyword evidence="6 16" id="KW-0679">Respiratory chain</keyword>
<geneLocation type="mitochondrion" evidence="18"/>
<feature type="transmembrane region" description="Helical" evidence="16">
    <location>
        <begin position="41"/>
        <end position="58"/>
    </location>
</feature>
<evidence type="ECO:0000256" key="8">
    <source>
        <dbReference type="ARBA" id="ARBA00022967"/>
    </source>
</evidence>
<evidence type="ECO:0000256" key="5">
    <source>
        <dbReference type="ARBA" id="ARBA00022448"/>
    </source>
</evidence>
<dbReference type="GO" id="GO:0003954">
    <property type="term" value="F:NADH dehydrogenase activity"/>
    <property type="evidence" value="ECO:0007669"/>
    <property type="project" value="TreeGrafter"/>
</dbReference>
<evidence type="ECO:0000256" key="2">
    <source>
        <dbReference type="ARBA" id="ARBA00009025"/>
    </source>
</evidence>
<evidence type="ECO:0000256" key="7">
    <source>
        <dbReference type="ARBA" id="ARBA00022692"/>
    </source>
</evidence>
<dbReference type="AlphaFoldDB" id="A0A4D6SX99"/>
<keyword evidence="7 16" id="KW-0812">Transmembrane</keyword>
<dbReference type="GO" id="GO:0042773">
    <property type="term" value="P:ATP synthesis coupled electron transport"/>
    <property type="evidence" value="ECO:0007669"/>
    <property type="project" value="InterPro"/>
</dbReference>
<dbReference type="GO" id="GO:0015990">
    <property type="term" value="P:electron transport coupled proton transport"/>
    <property type="evidence" value="ECO:0007669"/>
    <property type="project" value="TreeGrafter"/>
</dbReference>
<evidence type="ECO:0000256" key="15">
    <source>
        <dbReference type="ARBA" id="ARBA00049551"/>
    </source>
</evidence>
<keyword evidence="9 16" id="KW-0249">Electron transport</keyword>
<dbReference type="InterPro" id="IPR003918">
    <property type="entry name" value="NADH_UbQ_OxRdtase"/>
</dbReference>
<keyword evidence="11 16" id="KW-0520">NAD</keyword>
<keyword evidence="8" id="KW-1278">Translocase</keyword>
<evidence type="ECO:0000256" key="16">
    <source>
        <dbReference type="RuleBase" id="RU003297"/>
    </source>
</evidence>
<comment type="function">
    <text evidence="16">Core subunit of the mitochondrial membrane respiratory chain NADH dehydrogenase (Complex I) which catalyzes electron transfer from NADH through the respiratory chain, using ubiquinone as an electron acceptor. Essential for the catalytic activity and assembly of complex I.</text>
</comment>
<dbReference type="PANTHER" id="PTHR43507:SF20">
    <property type="entry name" value="NADH-UBIQUINONE OXIDOREDUCTASE CHAIN 4"/>
    <property type="match status" value="1"/>
</dbReference>
<dbReference type="PRINTS" id="PR01437">
    <property type="entry name" value="NUOXDRDTASE4"/>
</dbReference>
<evidence type="ECO:0000256" key="6">
    <source>
        <dbReference type="ARBA" id="ARBA00022660"/>
    </source>
</evidence>
<accession>A0A4D6SX99</accession>
<dbReference type="GO" id="GO:0008137">
    <property type="term" value="F:NADH dehydrogenase (ubiquinone) activity"/>
    <property type="evidence" value="ECO:0007669"/>
    <property type="project" value="UniProtKB-UniRule"/>
</dbReference>
<keyword evidence="5 16" id="KW-0813">Transport</keyword>
<keyword evidence="12 16" id="KW-0830">Ubiquinone</keyword>
<feature type="domain" description="NADH:quinone oxidoreductase/Mrp antiporter transmembrane" evidence="17">
    <location>
        <begin position="84"/>
        <end position="368"/>
    </location>
</feature>
<feature type="transmembrane region" description="Helical" evidence="16">
    <location>
        <begin position="225"/>
        <end position="246"/>
    </location>
</feature>
<evidence type="ECO:0000256" key="1">
    <source>
        <dbReference type="ARBA" id="ARBA00004225"/>
    </source>
</evidence>
<feature type="transmembrane region" description="Helical" evidence="16">
    <location>
        <begin position="116"/>
        <end position="138"/>
    </location>
</feature>
<dbReference type="EC" id="7.1.1.2" evidence="3 16"/>
<dbReference type="EMBL" id="MH362759">
    <property type="protein sequence ID" value="QCG71486.1"/>
    <property type="molecule type" value="Genomic_DNA"/>
</dbReference>
<sequence>MSTRFIIMVILFGFLTPFMYMKMYKTFVYLENYLFFENDVNILLSFMTLTVLLMIVIATPNMSTYYYVLHLSLCIVLVSCFTVNNMLLFYILFESSLIPILLMIVGWGYQPERLQAGLYMILYTVLGSFPLLVVILLMKYNFVSMNYMLLSTFNNYSVNYLIFSLGFMAFLIKLPVYSMHVWLPKAHVEAPLGGSMILAAVLLKLGGYGLYILSGIIVMPLTATPLSLIICLSLWGGLIASLVCMIQSDIKAMIAYSSIVHMSIVVLGFLSGTVTGLFSAIITMLAHGWASSGLFLVAHITYSVVGSRSFLYSKGLLSIFPTLSLSWFIFCIINMSVPPTINFLGELMAIPAAMFNHQFLFIVLLMIMFISVSYNMLMYSKINHGSLSSYLKQSPNINSSYMMALVGHVLTGFLVMHLKVITFFTVICKSMNSVRHNWFTKSML</sequence>
<evidence type="ECO:0000256" key="4">
    <source>
        <dbReference type="ARBA" id="ARBA00021006"/>
    </source>
</evidence>
<evidence type="ECO:0000256" key="14">
    <source>
        <dbReference type="ARBA" id="ARBA00023136"/>
    </source>
</evidence>
<evidence type="ECO:0000259" key="17">
    <source>
        <dbReference type="Pfam" id="PF00361"/>
    </source>
</evidence>
<feature type="transmembrane region" description="Helical" evidence="16">
    <location>
        <begin position="317"/>
        <end position="337"/>
    </location>
</feature>
<evidence type="ECO:0000256" key="11">
    <source>
        <dbReference type="ARBA" id="ARBA00023027"/>
    </source>
</evidence>
<feature type="transmembrane region" description="Helical" evidence="16">
    <location>
        <begin position="197"/>
        <end position="219"/>
    </location>
</feature>
<comment type="subcellular location">
    <subcellularLocation>
        <location evidence="1 16">Mitochondrion membrane</location>
        <topology evidence="1 16">Multi-pass membrane protein</topology>
    </subcellularLocation>
</comment>
<gene>
    <name evidence="18" type="primary">ND4</name>
</gene>
<proteinExistence type="inferred from homology"/>
<feature type="transmembrane region" description="Helical" evidence="16">
    <location>
        <begin position="158"/>
        <end position="176"/>
    </location>
</feature>
<evidence type="ECO:0000256" key="13">
    <source>
        <dbReference type="ARBA" id="ARBA00023128"/>
    </source>
</evidence>
<feature type="transmembrane region" description="Helical" evidence="16">
    <location>
        <begin position="65"/>
        <end position="84"/>
    </location>
</feature>
<evidence type="ECO:0000256" key="10">
    <source>
        <dbReference type="ARBA" id="ARBA00022989"/>
    </source>
</evidence>
<dbReference type="GO" id="GO:0031966">
    <property type="term" value="C:mitochondrial membrane"/>
    <property type="evidence" value="ECO:0007669"/>
    <property type="project" value="UniProtKB-SubCell"/>
</dbReference>
<dbReference type="InterPro" id="IPR001750">
    <property type="entry name" value="ND/Mrp_TM"/>
</dbReference>
<feature type="transmembrane region" description="Helical" evidence="16">
    <location>
        <begin position="258"/>
        <end position="282"/>
    </location>
</feature>
<feature type="transmembrane region" description="Helical" evidence="16">
    <location>
        <begin position="5"/>
        <end position="21"/>
    </location>
</feature>
<feature type="transmembrane region" description="Helical" evidence="16">
    <location>
        <begin position="90"/>
        <end position="109"/>
    </location>
</feature>
<dbReference type="PANTHER" id="PTHR43507">
    <property type="entry name" value="NADH-UBIQUINONE OXIDOREDUCTASE CHAIN 4"/>
    <property type="match status" value="1"/>
</dbReference>
<evidence type="ECO:0000256" key="9">
    <source>
        <dbReference type="ARBA" id="ARBA00022982"/>
    </source>
</evidence>
<evidence type="ECO:0000313" key="18">
    <source>
        <dbReference type="EMBL" id="QCG71486.1"/>
    </source>
</evidence>
<evidence type="ECO:0000256" key="12">
    <source>
        <dbReference type="ARBA" id="ARBA00023075"/>
    </source>
</evidence>
<protein>
    <recommendedName>
        <fullName evidence="4 16">NADH-ubiquinone oxidoreductase chain 4</fullName>
        <ecNumber evidence="3 16">7.1.1.2</ecNumber>
    </recommendedName>
</protein>
<feature type="transmembrane region" description="Helical" evidence="16">
    <location>
        <begin position="401"/>
        <end position="427"/>
    </location>
</feature>
<reference evidence="18" key="1">
    <citation type="submission" date="2018-05" db="EMBL/GenBank/DDBJ databases">
        <title>The complete mitochondrial genome of Camaenella platyodom (Pfeiffer, 1846).</title>
        <authorList>
            <person name="Wang p."/>
            <person name="Zhou w."/>
            <person name="Yang s."/>
        </authorList>
    </citation>
    <scope>NUCLEOTIDE SEQUENCE</scope>
</reference>
<comment type="similarity">
    <text evidence="2 16">Belongs to the complex I subunit 4 family.</text>
</comment>
<comment type="catalytic activity">
    <reaction evidence="15 16">
        <text>a ubiquinone + NADH + 5 H(+)(in) = a ubiquinol + NAD(+) + 4 H(+)(out)</text>
        <dbReference type="Rhea" id="RHEA:29091"/>
        <dbReference type="Rhea" id="RHEA-COMP:9565"/>
        <dbReference type="Rhea" id="RHEA-COMP:9566"/>
        <dbReference type="ChEBI" id="CHEBI:15378"/>
        <dbReference type="ChEBI" id="CHEBI:16389"/>
        <dbReference type="ChEBI" id="CHEBI:17976"/>
        <dbReference type="ChEBI" id="CHEBI:57540"/>
        <dbReference type="ChEBI" id="CHEBI:57945"/>
        <dbReference type="EC" id="7.1.1.2"/>
    </reaction>
</comment>
<keyword evidence="14 16" id="KW-0472">Membrane</keyword>